<dbReference type="Proteomes" id="UP000037749">
    <property type="component" value="Unassembled WGS sequence"/>
</dbReference>
<evidence type="ECO:0000313" key="4">
    <source>
        <dbReference type="Proteomes" id="UP000037749"/>
    </source>
</evidence>
<dbReference type="InterPro" id="IPR044081">
    <property type="entry name" value="DUF5776"/>
</dbReference>
<sequence length="324" mass="36514">MTAAKANLDSEATKVKDAIAHDDTLTSAEKAAQSATVDAEKNFDQAKIDNGNSADEINAAYDQGIKDIDGQRKLGKSLDEKKAAAKANLDAEAVKVKKAIENDKTLTKADKARQVKNVNRVKAEEQAKIDRENNADGIAKAYQQGVVKIKAQHVKKHNNAGKPKKKFTPRRVYMVKGFYRYSTATFYKKNRVKGYKKHGRPNAVMFTIVGEAKSKHGLKRYKVYQIVSKKQGLFRVDHKKWGYITAKPSYMRPLYYIKNVHKVKVIGKGLRVYKNNKLSKYVKSYKRGTVLKVKAVKKLGTTYRLQLSDGRYVSSNKNLVKIIK</sequence>
<evidence type="ECO:0000259" key="1">
    <source>
        <dbReference type="Pfam" id="PF07564"/>
    </source>
</evidence>
<protein>
    <submittedName>
        <fullName evidence="3">Putative extracellular matrix binding protein</fullName>
    </submittedName>
</protein>
<gene>
    <name evidence="3" type="ORF">RZ72_14180</name>
</gene>
<dbReference type="AlphaFoldDB" id="A0A0M9DD32"/>
<comment type="caution">
    <text evidence="3">The sequence shown here is derived from an EMBL/GenBank/DDBJ whole genome shotgun (WGS) entry which is preliminary data.</text>
</comment>
<feature type="domain" description="DUF1542" evidence="1">
    <location>
        <begin position="3"/>
        <end position="69"/>
    </location>
</feature>
<name>A0A0M9DD32_9LACO</name>
<feature type="domain" description="DUF5776" evidence="2">
    <location>
        <begin position="255"/>
        <end position="320"/>
    </location>
</feature>
<evidence type="ECO:0000259" key="2">
    <source>
        <dbReference type="Pfam" id="PF19087"/>
    </source>
</evidence>
<dbReference type="Pfam" id="PF19087">
    <property type="entry name" value="DUF5776"/>
    <property type="match status" value="1"/>
</dbReference>
<organism evidence="3 4">
    <name type="scientific">Apilactobacillus kunkeei</name>
    <dbReference type="NCBI Taxonomy" id="148814"/>
    <lineage>
        <taxon>Bacteria</taxon>
        <taxon>Bacillati</taxon>
        <taxon>Bacillota</taxon>
        <taxon>Bacilli</taxon>
        <taxon>Lactobacillales</taxon>
        <taxon>Lactobacillaceae</taxon>
        <taxon>Apilactobacillus</taxon>
    </lineage>
</organism>
<dbReference type="InterPro" id="IPR011439">
    <property type="entry name" value="DUF1542"/>
</dbReference>
<dbReference type="PATRIC" id="fig|148814.9.peg.972"/>
<evidence type="ECO:0000313" key="3">
    <source>
        <dbReference type="EMBL" id="KOY78962.1"/>
    </source>
</evidence>
<reference evidence="3 4" key="1">
    <citation type="journal article" date="2015" name="Genome Biol. Evol.">
        <title>Functionally Structured Genomes in Lactobacillus kunkeei Colonizing the Honey Crop and Food Products of Honeybees and Stingless Bees.</title>
        <authorList>
            <person name="Tamarit D."/>
            <person name="Ellegaard K.M."/>
            <person name="Wikander J."/>
            <person name="Olofsson T."/>
            <person name="Vasquez A."/>
            <person name="Andersson S.G."/>
        </authorList>
    </citation>
    <scope>NUCLEOTIDE SEQUENCE [LARGE SCALE GENOMIC DNA]</scope>
    <source>
        <strain evidence="3 4">LAla</strain>
    </source>
</reference>
<accession>A0A0M9DD32</accession>
<dbReference type="EMBL" id="JXCZ01000031">
    <property type="protein sequence ID" value="KOY78962.1"/>
    <property type="molecule type" value="Genomic_DNA"/>
</dbReference>
<dbReference type="Pfam" id="PF07564">
    <property type="entry name" value="DUF1542"/>
    <property type="match status" value="1"/>
</dbReference>
<proteinExistence type="predicted"/>